<protein>
    <submittedName>
        <fullName evidence="2">DUF1275 domain-containing protein</fullName>
    </submittedName>
</protein>
<feature type="transmembrane region" description="Helical" evidence="1">
    <location>
        <begin position="127"/>
        <end position="147"/>
    </location>
</feature>
<dbReference type="InterPro" id="IPR010699">
    <property type="entry name" value="DUF1275"/>
</dbReference>
<feature type="transmembrane region" description="Helical" evidence="1">
    <location>
        <begin position="63"/>
        <end position="88"/>
    </location>
</feature>
<keyword evidence="1" id="KW-0472">Membrane</keyword>
<keyword evidence="1" id="KW-1133">Transmembrane helix</keyword>
<dbReference type="OrthoDB" id="270162at2"/>
<feature type="transmembrane region" description="Helical" evidence="1">
    <location>
        <begin position="100"/>
        <end position="121"/>
    </location>
</feature>
<keyword evidence="3" id="KW-1185">Reference proteome</keyword>
<dbReference type="Proteomes" id="UP000241444">
    <property type="component" value="Unassembled WGS sequence"/>
</dbReference>
<sequence length="258" mass="27909">MRSYLRRLTGRVRSDAADRHLAYIMTIVAGAANAGGFLAVKQYTSHMSGIVSLMADSFALGDVKLALFGLGAFASFVAGAAVSAILGLNWGRRQALQSEYAFPLMIEAILLLCFGLMGSNLSRHEWLFVPAIVMLLCFIMGLQNAVITKLSNARIRTTHVTGMTTDMGIELGKLVYWNTVRNDLEIPLVRADRAKLGVHALLVFLFFAGGIIGAVGFRLAGFGATVVLAIVLLASAAVPFNDDVKATLAKRFRVDQWR</sequence>
<organism evidence="2 3">
    <name type="scientific">Phyllobacterium brassicacearum</name>
    <dbReference type="NCBI Taxonomy" id="314235"/>
    <lineage>
        <taxon>Bacteria</taxon>
        <taxon>Pseudomonadati</taxon>
        <taxon>Pseudomonadota</taxon>
        <taxon>Alphaproteobacteria</taxon>
        <taxon>Hyphomicrobiales</taxon>
        <taxon>Phyllobacteriaceae</taxon>
        <taxon>Phyllobacterium</taxon>
    </lineage>
</organism>
<dbReference type="EMBL" id="PGGO01000002">
    <property type="protein sequence ID" value="PSH70052.1"/>
    <property type="molecule type" value="Genomic_DNA"/>
</dbReference>
<feature type="transmembrane region" description="Helical" evidence="1">
    <location>
        <begin position="222"/>
        <end position="241"/>
    </location>
</feature>
<evidence type="ECO:0000256" key="1">
    <source>
        <dbReference type="SAM" id="Phobius"/>
    </source>
</evidence>
<evidence type="ECO:0000313" key="3">
    <source>
        <dbReference type="Proteomes" id="UP000241444"/>
    </source>
</evidence>
<name>A0A2P7BUI5_9HYPH</name>
<comment type="caution">
    <text evidence="2">The sequence shown here is derived from an EMBL/GenBank/DDBJ whole genome shotgun (WGS) entry which is preliminary data.</text>
</comment>
<proteinExistence type="predicted"/>
<evidence type="ECO:0000313" key="2">
    <source>
        <dbReference type="EMBL" id="PSH70052.1"/>
    </source>
</evidence>
<dbReference type="PANTHER" id="PTHR37314">
    <property type="entry name" value="SLR0142 PROTEIN"/>
    <property type="match status" value="1"/>
</dbReference>
<feature type="transmembrane region" description="Helical" evidence="1">
    <location>
        <begin position="196"/>
        <end position="216"/>
    </location>
</feature>
<gene>
    <name evidence="2" type="ORF">CU102_02795</name>
</gene>
<dbReference type="Pfam" id="PF06912">
    <property type="entry name" value="DUF1275"/>
    <property type="match status" value="1"/>
</dbReference>
<accession>A0A2P7BUI5</accession>
<reference evidence="3" key="1">
    <citation type="submission" date="2017-11" db="EMBL/GenBank/DDBJ databases">
        <authorList>
            <person name="Kuznetsova I."/>
            <person name="Sazanova A."/>
            <person name="Chirak E."/>
            <person name="Safronova V."/>
            <person name="Willems A."/>
        </authorList>
    </citation>
    <scope>NUCLEOTIDE SEQUENCE [LARGE SCALE GENOMIC DNA]</scope>
    <source>
        <strain evidence="3">STM 196</strain>
    </source>
</reference>
<dbReference type="PANTHER" id="PTHR37314:SF4">
    <property type="entry name" value="UPF0700 TRANSMEMBRANE PROTEIN YOAK"/>
    <property type="match status" value="1"/>
</dbReference>
<dbReference type="AlphaFoldDB" id="A0A2P7BUI5"/>
<feature type="transmembrane region" description="Helical" evidence="1">
    <location>
        <begin position="21"/>
        <end position="43"/>
    </location>
</feature>
<keyword evidence="1" id="KW-0812">Transmembrane</keyword>